<feature type="binding site" evidence="7">
    <location>
        <begin position="88"/>
        <end position="91"/>
    </location>
    <ligand>
        <name>FMN</name>
        <dbReference type="ChEBI" id="CHEBI:58210"/>
    </ligand>
</feature>
<evidence type="ECO:0000256" key="2">
    <source>
        <dbReference type="ARBA" id="ARBA00022630"/>
    </source>
</evidence>
<comment type="catalytic activity">
    <reaction evidence="5 7">
        <text>dimethylallyl phosphate + FMNH2 = prenylated FMNH2 + phosphate</text>
        <dbReference type="Rhea" id="RHEA:37743"/>
        <dbReference type="ChEBI" id="CHEBI:43474"/>
        <dbReference type="ChEBI" id="CHEBI:57618"/>
        <dbReference type="ChEBI" id="CHEBI:87467"/>
        <dbReference type="ChEBI" id="CHEBI:88052"/>
        <dbReference type="EC" id="2.5.1.129"/>
    </reaction>
</comment>
<dbReference type="GO" id="GO:0016831">
    <property type="term" value="F:carboxy-lyase activity"/>
    <property type="evidence" value="ECO:0007669"/>
    <property type="project" value="TreeGrafter"/>
</dbReference>
<dbReference type="EC" id="2.5.1.129" evidence="7"/>
<evidence type="ECO:0000256" key="6">
    <source>
        <dbReference type="ARBA" id="ARBA00060793"/>
    </source>
</evidence>
<dbReference type="AlphaFoldDB" id="A0A0C2V7Z5"/>
<comment type="function">
    <text evidence="7">Flavin prenyltransferase that catalyzes the synthesis of the prenylated FMN cofactor (prenyl-FMN) for 4-hydroxy-3-polyprenylbenzoic acid decarboxylase UbiD. The prenyltransferase is metal-independent and links a dimethylallyl moiety from dimethylallyl monophosphate (DMAP) to the flavin N5 and C6 atoms of FMN.</text>
</comment>
<dbReference type="InterPro" id="IPR003382">
    <property type="entry name" value="Flavoprotein"/>
</dbReference>
<dbReference type="PATRIC" id="fig|889306.3.peg.2634"/>
<evidence type="ECO:0000313" key="9">
    <source>
        <dbReference type="EMBL" id="KIL45077.1"/>
    </source>
</evidence>
<evidence type="ECO:0000256" key="5">
    <source>
        <dbReference type="ARBA" id="ARBA00050612"/>
    </source>
</evidence>
<dbReference type="HAMAP" id="MF_01984">
    <property type="entry name" value="ubiX_pad"/>
    <property type="match status" value="1"/>
</dbReference>
<keyword evidence="1 7" id="KW-0637">Prenyltransferase</keyword>
<proteinExistence type="inferred from homology"/>
<accession>A0A0C2V7Z5</accession>
<feature type="binding site" evidence="7">
    <location>
        <position position="123"/>
    </location>
    <ligand>
        <name>FMN</name>
        <dbReference type="ChEBI" id="CHEBI:58210"/>
    </ligand>
</feature>
<dbReference type="NCBIfam" id="TIGR00421">
    <property type="entry name" value="ubiX_pad"/>
    <property type="match status" value="1"/>
</dbReference>
<comment type="similarity">
    <text evidence="6 7">Belongs to the UbiX/PAD1 family.</text>
</comment>
<organism evidence="9 10">
    <name type="scientific">Jeotgalibacillus soli</name>
    <dbReference type="NCBI Taxonomy" id="889306"/>
    <lineage>
        <taxon>Bacteria</taxon>
        <taxon>Bacillati</taxon>
        <taxon>Bacillota</taxon>
        <taxon>Bacilli</taxon>
        <taxon>Bacillales</taxon>
        <taxon>Caryophanaceae</taxon>
        <taxon>Jeotgalibacillus</taxon>
    </lineage>
</organism>
<dbReference type="GO" id="GO:0106141">
    <property type="term" value="F:flavin prenyltransferase activity"/>
    <property type="evidence" value="ECO:0007669"/>
    <property type="project" value="UniProtKB-EC"/>
</dbReference>
<dbReference type="RefSeq" id="WP_041089351.1">
    <property type="nucleotide sequence ID" value="NZ_JXRP01000018.1"/>
</dbReference>
<dbReference type="Pfam" id="PF02441">
    <property type="entry name" value="Flavoprotein"/>
    <property type="match status" value="1"/>
</dbReference>
<dbReference type="OrthoDB" id="9781577at2"/>
<evidence type="ECO:0000256" key="4">
    <source>
        <dbReference type="ARBA" id="ARBA00022679"/>
    </source>
</evidence>
<name>A0A0C2V7Z5_9BACL</name>
<feature type="binding site" evidence="7">
    <location>
        <position position="153"/>
    </location>
    <ligand>
        <name>dimethylallyl phosphate</name>
        <dbReference type="ChEBI" id="CHEBI:88052"/>
    </ligand>
</feature>
<reference evidence="9 10" key="1">
    <citation type="submission" date="2015-01" db="EMBL/GenBank/DDBJ databases">
        <title>Genome sequencing of Jeotgalibacillus soli.</title>
        <authorList>
            <person name="Goh K.M."/>
            <person name="Chan K.-G."/>
            <person name="Yaakop A.S."/>
            <person name="Ee R."/>
            <person name="Gan H.M."/>
            <person name="Chan C.S."/>
        </authorList>
    </citation>
    <scope>NUCLEOTIDE SEQUENCE [LARGE SCALE GENOMIC DNA]</scope>
    <source>
        <strain evidence="9 10">P9</strain>
    </source>
</reference>
<feature type="binding site" evidence="7">
    <location>
        <begin position="11"/>
        <end position="13"/>
    </location>
    <ligand>
        <name>FMN</name>
        <dbReference type="ChEBI" id="CHEBI:58210"/>
    </ligand>
</feature>
<feature type="domain" description="Flavoprotein" evidence="8">
    <location>
        <begin position="3"/>
        <end position="173"/>
    </location>
</feature>
<dbReference type="InterPro" id="IPR004507">
    <property type="entry name" value="UbiX-like"/>
</dbReference>
<keyword evidence="4 7" id="KW-0808">Transferase</keyword>
<evidence type="ECO:0000256" key="7">
    <source>
        <dbReference type="HAMAP-Rule" id="MF_01984"/>
    </source>
</evidence>
<dbReference type="PANTHER" id="PTHR43374">
    <property type="entry name" value="FLAVIN PRENYLTRANSFERASE"/>
    <property type="match status" value="1"/>
</dbReference>
<keyword evidence="3 7" id="KW-0288">FMN</keyword>
<keyword evidence="2 7" id="KW-0285">Flavoprotein</keyword>
<protein>
    <recommendedName>
        <fullName evidence="7">Flavin prenyltransferase UbiX</fullName>
        <ecNumber evidence="7">2.5.1.129</ecNumber>
    </recommendedName>
</protein>
<evidence type="ECO:0000256" key="3">
    <source>
        <dbReference type="ARBA" id="ARBA00022643"/>
    </source>
</evidence>
<sequence length="190" mass="20822">MKKKIVVGMTGASGAIYGIRLIEALNKLNIESHVVISSSAVKTIHHETDYTINQVESLCSHLYDSNDIGATISSGSFLVDGMIIAPCSIKTLSSVANSFNDNLITRAADVSLKERRKLVLMVRETPLHLGHLKLMQTVTENGAVILPPVPSFYHHPKLLDDIVAQSVGKALDQFRIEADLFERWGGLEEN</sequence>
<comment type="caution">
    <text evidence="9">The sequence shown here is derived from an EMBL/GenBank/DDBJ whole genome shotgun (WGS) entry which is preliminary data.</text>
</comment>
<dbReference type="InterPro" id="IPR036551">
    <property type="entry name" value="Flavin_trans-like"/>
</dbReference>
<gene>
    <name evidence="7" type="primary">ubiX</name>
    <name evidence="9" type="ORF">KP78_26210</name>
</gene>
<evidence type="ECO:0000313" key="10">
    <source>
        <dbReference type="Proteomes" id="UP000031938"/>
    </source>
</evidence>
<keyword evidence="10" id="KW-1185">Reference proteome</keyword>
<evidence type="ECO:0000256" key="1">
    <source>
        <dbReference type="ARBA" id="ARBA00022602"/>
    </source>
</evidence>
<dbReference type="STRING" id="889306.KP78_26210"/>
<dbReference type="EMBL" id="JXRP01000018">
    <property type="protein sequence ID" value="KIL45077.1"/>
    <property type="molecule type" value="Genomic_DNA"/>
</dbReference>
<dbReference type="NCBIfam" id="NF004685">
    <property type="entry name" value="PRK06029.1"/>
    <property type="match status" value="1"/>
</dbReference>
<dbReference type="FunFam" id="3.40.50.1950:FF:000001">
    <property type="entry name" value="Flavin prenyltransferase UbiX"/>
    <property type="match status" value="1"/>
</dbReference>
<dbReference type="SUPFAM" id="SSF52507">
    <property type="entry name" value="Homo-oligomeric flavin-containing Cys decarboxylases, HFCD"/>
    <property type="match status" value="1"/>
</dbReference>
<feature type="binding site" evidence="7">
    <location>
        <position position="169"/>
    </location>
    <ligand>
        <name>dimethylallyl phosphate</name>
        <dbReference type="ChEBI" id="CHEBI:88052"/>
    </ligand>
</feature>
<keyword evidence="9" id="KW-0456">Lyase</keyword>
<comment type="caution">
    <text evidence="7">Lacks conserved residue(s) required for the propagation of feature annotation.</text>
</comment>
<dbReference type="PANTHER" id="PTHR43374:SF1">
    <property type="entry name" value="FLAVIN PRENYLTRANSFERASE PAD1, MITOCHONDRIAL"/>
    <property type="match status" value="1"/>
</dbReference>
<feature type="binding site" evidence="7">
    <location>
        <position position="37"/>
    </location>
    <ligand>
        <name>FMN</name>
        <dbReference type="ChEBI" id="CHEBI:58210"/>
    </ligand>
</feature>
<dbReference type="Proteomes" id="UP000031938">
    <property type="component" value="Unassembled WGS sequence"/>
</dbReference>
<evidence type="ECO:0000259" key="8">
    <source>
        <dbReference type="Pfam" id="PF02441"/>
    </source>
</evidence>
<dbReference type="Gene3D" id="3.40.50.1950">
    <property type="entry name" value="Flavin prenyltransferase-like"/>
    <property type="match status" value="1"/>
</dbReference>